<reference evidence="4" key="1">
    <citation type="journal article" date="2014" name="Int. J. Syst. Evol. Microbiol.">
        <title>Complete genome sequence of Corynebacterium casei LMG S-19264T (=DSM 44701T), isolated from a smear-ripened cheese.</title>
        <authorList>
            <consortium name="US DOE Joint Genome Institute (JGI-PGF)"/>
            <person name="Walter F."/>
            <person name="Albersmeier A."/>
            <person name="Kalinowski J."/>
            <person name="Ruckert C."/>
        </authorList>
    </citation>
    <scope>NUCLEOTIDE SEQUENCE</scope>
    <source>
        <strain evidence="4">CGMCC 1.12924</strain>
    </source>
</reference>
<evidence type="ECO:0000313" key="5">
    <source>
        <dbReference type="Proteomes" id="UP000652231"/>
    </source>
</evidence>
<proteinExistence type="predicted"/>
<dbReference type="Proteomes" id="UP000652231">
    <property type="component" value="Unassembled WGS sequence"/>
</dbReference>
<feature type="domain" description="HYR-like" evidence="3">
    <location>
        <begin position="206"/>
        <end position="277"/>
    </location>
</feature>
<evidence type="ECO:0008006" key="6">
    <source>
        <dbReference type="Google" id="ProtNLM"/>
    </source>
</evidence>
<keyword evidence="5" id="KW-1185">Reference proteome</keyword>
<feature type="domain" description="HYR-like" evidence="3">
    <location>
        <begin position="282"/>
        <end position="355"/>
    </location>
</feature>
<name>A0A8J2VB29_9FLAO</name>
<feature type="domain" description="HYR-like" evidence="3">
    <location>
        <begin position="2"/>
        <end position="42"/>
    </location>
</feature>
<dbReference type="AlphaFoldDB" id="A0A8J2VB29"/>
<dbReference type="Pfam" id="PF23237">
    <property type="entry name" value="HYR_4C"/>
    <property type="match status" value="5"/>
</dbReference>
<evidence type="ECO:0000259" key="3">
    <source>
        <dbReference type="Pfam" id="PF23237"/>
    </source>
</evidence>
<dbReference type="NCBIfam" id="TIGR04183">
    <property type="entry name" value="Por_Secre_tail"/>
    <property type="match status" value="1"/>
</dbReference>
<protein>
    <recommendedName>
        <fullName evidence="6">Secretion system C-terminal sorting domain-containing protein</fullName>
    </recommendedName>
</protein>
<organism evidence="4 5">
    <name type="scientific">Planktosalinus lacus</name>
    <dbReference type="NCBI Taxonomy" id="1526573"/>
    <lineage>
        <taxon>Bacteria</taxon>
        <taxon>Pseudomonadati</taxon>
        <taxon>Bacteroidota</taxon>
        <taxon>Flavobacteriia</taxon>
        <taxon>Flavobacteriales</taxon>
        <taxon>Flavobacteriaceae</taxon>
        <taxon>Planktosalinus</taxon>
    </lineage>
</organism>
<feature type="domain" description="Secretion system C-terminal sorting" evidence="2">
    <location>
        <begin position="375"/>
        <end position="451"/>
    </location>
</feature>
<dbReference type="Pfam" id="PF18962">
    <property type="entry name" value="Por_Secre_tail"/>
    <property type="match status" value="1"/>
</dbReference>
<dbReference type="EMBL" id="BMGK01000008">
    <property type="protein sequence ID" value="GGD97363.1"/>
    <property type="molecule type" value="Genomic_DNA"/>
</dbReference>
<feature type="domain" description="HYR-like" evidence="3">
    <location>
        <begin position="50"/>
        <end position="121"/>
    </location>
</feature>
<reference evidence="4" key="2">
    <citation type="submission" date="2020-09" db="EMBL/GenBank/DDBJ databases">
        <authorList>
            <person name="Sun Q."/>
            <person name="Zhou Y."/>
        </authorList>
    </citation>
    <scope>NUCLEOTIDE SEQUENCE</scope>
    <source>
        <strain evidence="4">CGMCC 1.12924</strain>
    </source>
</reference>
<feature type="domain" description="HYR-like" evidence="3">
    <location>
        <begin position="129"/>
        <end position="199"/>
    </location>
</feature>
<keyword evidence="1" id="KW-0732">Signal</keyword>
<dbReference type="InterPro" id="IPR057078">
    <property type="entry name" value="HYR-4C"/>
</dbReference>
<sequence length="455" mass="49832">MITPTGPTQGGTYVDCEGTITFTWNYADCEGNNHDWVYTYTIELEDFAINMPPDQGIQTTCISLAVQNVPIEVNDSNGNPITPTGPAIGGTYVDCEGTVTYTWNYADCAGNNHDWVYTYTIVVEDFAINMPANEGSQIACASDAVAPVPPVVNDNCGNQITPTGPTQDGTYDGCDGTITFVWNYADCAGNNHDWLYTYTLEGGDITLPANEGSIVACASEAVAPVPPVVNDSCGNVITPTGPTQGGTYVDCEGTITYSYSYADCDGNNQDWVYIYTIEVEDFTMPSNEGSTVNSGQQAVEPVPPTVYDNCGNLITPTGPTLGGGFVDCYSFTITYTWNYADCEGNNHNWVYTYLVVQEERLNDTRCMMSIDFKAYPVPFDGKLNIEYKFEFDTKVTLEVFDVRGRLINTVENYNYSQGKLETTVIDMSRANDQVYFIQLTTNRGVVIKKVVSSNK</sequence>
<dbReference type="InterPro" id="IPR026444">
    <property type="entry name" value="Secre_tail"/>
</dbReference>
<evidence type="ECO:0000313" key="4">
    <source>
        <dbReference type="EMBL" id="GGD97363.1"/>
    </source>
</evidence>
<dbReference type="RefSeq" id="WP_188442304.1">
    <property type="nucleotide sequence ID" value="NZ_BMGK01000008.1"/>
</dbReference>
<gene>
    <name evidence="4" type="ORF">GCM10011312_21130</name>
</gene>
<evidence type="ECO:0000259" key="2">
    <source>
        <dbReference type="Pfam" id="PF18962"/>
    </source>
</evidence>
<accession>A0A8J2VB29</accession>
<comment type="caution">
    <text evidence="4">The sequence shown here is derived from an EMBL/GenBank/DDBJ whole genome shotgun (WGS) entry which is preliminary data.</text>
</comment>
<evidence type="ECO:0000256" key="1">
    <source>
        <dbReference type="ARBA" id="ARBA00022729"/>
    </source>
</evidence>